<protein>
    <submittedName>
        <fullName evidence="1">Uncharacterized protein</fullName>
    </submittedName>
</protein>
<dbReference type="Proteomes" id="UP000265520">
    <property type="component" value="Unassembled WGS sequence"/>
</dbReference>
<sequence>MSSLRTLPNFQERSDAAIERYKLAIPRWRERVSCSLPATENSTVVQSDSFIRKKGFEYGVTYLR</sequence>
<evidence type="ECO:0000313" key="1">
    <source>
        <dbReference type="EMBL" id="MCI45646.1"/>
    </source>
</evidence>
<organism evidence="1 2">
    <name type="scientific">Trifolium medium</name>
    <dbReference type="NCBI Taxonomy" id="97028"/>
    <lineage>
        <taxon>Eukaryota</taxon>
        <taxon>Viridiplantae</taxon>
        <taxon>Streptophyta</taxon>
        <taxon>Embryophyta</taxon>
        <taxon>Tracheophyta</taxon>
        <taxon>Spermatophyta</taxon>
        <taxon>Magnoliopsida</taxon>
        <taxon>eudicotyledons</taxon>
        <taxon>Gunneridae</taxon>
        <taxon>Pentapetalae</taxon>
        <taxon>rosids</taxon>
        <taxon>fabids</taxon>
        <taxon>Fabales</taxon>
        <taxon>Fabaceae</taxon>
        <taxon>Papilionoideae</taxon>
        <taxon>50 kb inversion clade</taxon>
        <taxon>NPAAA clade</taxon>
        <taxon>Hologalegina</taxon>
        <taxon>IRL clade</taxon>
        <taxon>Trifolieae</taxon>
        <taxon>Trifolium</taxon>
    </lineage>
</organism>
<accession>A0A392SCQ9</accession>
<dbReference type="EMBL" id="LXQA010346759">
    <property type="protein sequence ID" value="MCI45646.1"/>
    <property type="molecule type" value="Genomic_DNA"/>
</dbReference>
<name>A0A392SCQ9_9FABA</name>
<evidence type="ECO:0000313" key="2">
    <source>
        <dbReference type="Proteomes" id="UP000265520"/>
    </source>
</evidence>
<dbReference type="AlphaFoldDB" id="A0A392SCQ9"/>
<proteinExistence type="predicted"/>
<comment type="caution">
    <text evidence="1">The sequence shown here is derived from an EMBL/GenBank/DDBJ whole genome shotgun (WGS) entry which is preliminary data.</text>
</comment>
<feature type="non-terminal residue" evidence="1">
    <location>
        <position position="64"/>
    </location>
</feature>
<keyword evidence="2" id="KW-1185">Reference proteome</keyword>
<reference evidence="1 2" key="1">
    <citation type="journal article" date="2018" name="Front. Plant Sci.">
        <title>Red Clover (Trifolium pratense) and Zigzag Clover (T. medium) - A Picture of Genomic Similarities and Differences.</title>
        <authorList>
            <person name="Dluhosova J."/>
            <person name="Istvanek J."/>
            <person name="Nedelnik J."/>
            <person name="Repkova J."/>
        </authorList>
    </citation>
    <scope>NUCLEOTIDE SEQUENCE [LARGE SCALE GENOMIC DNA]</scope>
    <source>
        <strain evidence="2">cv. 10/8</strain>
        <tissue evidence="1">Leaf</tissue>
    </source>
</reference>